<feature type="domain" description="GmrSD restriction endonucleases N-terminal" evidence="1">
    <location>
        <begin position="15"/>
        <end position="333"/>
    </location>
</feature>
<dbReference type="Pfam" id="PF07510">
    <property type="entry name" value="GmrSD_C"/>
    <property type="match status" value="1"/>
</dbReference>
<dbReference type="InterPro" id="IPR004919">
    <property type="entry name" value="GmrSD_N"/>
</dbReference>
<evidence type="ECO:0000313" key="3">
    <source>
        <dbReference type="EMBL" id="MBA6414186.1"/>
    </source>
</evidence>
<dbReference type="Proteomes" id="UP000539350">
    <property type="component" value="Unassembled WGS sequence"/>
</dbReference>
<dbReference type="Pfam" id="PF03235">
    <property type="entry name" value="GmrSD_N"/>
    <property type="match status" value="1"/>
</dbReference>
<evidence type="ECO:0000313" key="4">
    <source>
        <dbReference type="Proteomes" id="UP000539350"/>
    </source>
</evidence>
<dbReference type="InterPro" id="IPR011089">
    <property type="entry name" value="GmrSD_C"/>
</dbReference>
<reference evidence="3 4" key="1">
    <citation type="submission" date="2020-07" db="EMBL/GenBank/DDBJ databases">
        <title>Halieaceae bacterium, F7430, whole genome shotgun sequencing project.</title>
        <authorList>
            <person name="Jiang S."/>
            <person name="Liu Z.W."/>
            <person name="Du Z.J."/>
        </authorList>
    </citation>
    <scope>NUCLEOTIDE SEQUENCE [LARGE SCALE GENOMIC DNA]</scope>
    <source>
        <strain evidence="3 4">F7430</strain>
    </source>
</reference>
<sequence length="771" mass="88114">MSKFDADPVDLWEVFTHKANIAGFRVPEYQRTYDWDEKNILRYFEDLAVGLYELQNDPEGRTFLGTLILVESQKNKDEKFDGVTFDIVDGQQRLTTTSLLASVLHKTLSEIFQPTALEDPVILEWLSEEVNYTKQRLQNCIFGFVSPDGVENFPFPRIVRDNDSRAPSLKDAKYNSLIANYLFSYATHITNRKAGLFDFTCDKFVDGTSKRFLSNLKLLQDFVTQLINAQPDESSLDFDSIGLKEIISQDYRFCFSKLPSDPDDADHLIKRAVDIKDINLKPLLVLLCFCSYFLDRVLFTRVIAPKVRYAFDIFDALNTTGEPLTAIETFKPRVVEFENNFGSKYSGSPSEISINHIENFIDTFEKNSERQSEAQNLIVSFALYQTGKKLGYNLNSQRGYLRKTFNAIEEIASKRKYIKNLGNISDFRERFWSGKDLSTQLIDLPENDREICRLLMAFIVSLKTKLAIPILARYYYHSQDTKDWSYFVDALKALAAFIVLWRSVTGTTGRIDSALRGVMYYGNKPSDKVSHGNDEEDLFNGLNIGINSDRKILEPIELKLALKSWLAGKPVEINNKDEWVAKAMTVPIYSHSATLCRFLLLAATHKTAQVPPGSISLKKDKLSLSNDFLKYSYWRSDSIASVEHVAPQQQPHLSGWHTSIYDDSYLVHSIGNLTLLPSGENSAVGNKPWKDKLAFYQIFSATTDQEFKDAVKKAKTDGVTLGEAEDRFRDMLNLPFLTPLAAYENWDAETIRIRTKALLELAWEEIHAWLF</sequence>
<protein>
    <submittedName>
        <fullName evidence="3">DUF262 domain-containing protein</fullName>
    </submittedName>
</protein>
<comment type="caution">
    <text evidence="3">The sequence shown here is derived from an EMBL/GenBank/DDBJ whole genome shotgun (WGS) entry which is preliminary data.</text>
</comment>
<dbReference type="PANTHER" id="PTHR35149">
    <property type="entry name" value="SLL5132 PROTEIN"/>
    <property type="match status" value="1"/>
</dbReference>
<keyword evidence="4" id="KW-1185">Reference proteome</keyword>
<evidence type="ECO:0000259" key="1">
    <source>
        <dbReference type="Pfam" id="PF03235"/>
    </source>
</evidence>
<proteinExistence type="predicted"/>
<gene>
    <name evidence="3" type="ORF">H2508_13810</name>
</gene>
<accession>A0A7W2YK26</accession>
<organism evidence="3 4">
    <name type="scientific">Sediminihaliea albiluteola</name>
    <dbReference type="NCBI Taxonomy" id="2758564"/>
    <lineage>
        <taxon>Bacteria</taxon>
        <taxon>Pseudomonadati</taxon>
        <taxon>Pseudomonadota</taxon>
        <taxon>Gammaproteobacteria</taxon>
        <taxon>Cellvibrionales</taxon>
        <taxon>Halieaceae</taxon>
        <taxon>Sediminihaliea</taxon>
    </lineage>
</organism>
<dbReference type="RefSeq" id="WP_182174994.1">
    <property type="nucleotide sequence ID" value="NZ_JACFXU010000018.1"/>
</dbReference>
<name>A0A7W2YK26_9GAMM</name>
<dbReference type="PANTHER" id="PTHR35149:SF1">
    <property type="entry name" value="DUF5655 DOMAIN-CONTAINING PROTEIN"/>
    <property type="match status" value="1"/>
</dbReference>
<dbReference type="EMBL" id="JACFXU010000018">
    <property type="protein sequence ID" value="MBA6414186.1"/>
    <property type="molecule type" value="Genomic_DNA"/>
</dbReference>
<evidence type="ECO:0000259" key="2">
    <source>
        <dbReference type="Pfam" id="PF07510"/>
    </source>
</evidence>
<feature type="domain" description="GmrSD restriction endonucleases C-terminal" evidence="2">
    <location>
        <begin position="589"/>
        <end position="760"/>
    </location>
</feature>
<dbReference type="AlphaFoldDB" id="A0A7W2YK26"/>